<evidence type="ECO:0008006" key="3">
    <source>
        <dbReference type="Google" id="ProtNLM"/>
    </source>
</evidence>
<organism evidence="1 2">
    <name type="scientific">Brassica napus</name>
    <name type="common">Rape</name>
    <dbReference type="NCBI Taxonomy" id="3708"/>
    <lineage>
        <taxon>Eukaryota</taxon>
        <taxon>Viridiplantae</taxon>
        <taxon>Streptophyta</taxon>
        <taxon>Embryophyta</taxon>
        <taxon>Tracheophyta</taxon>
        <taxon>Spermatophyta</taxon>
        <taxon>Magnoliopsida</taxon>
        <taxon>eudicotyledons</taxon>
        <taxon>Gunneridae</taxon>
        <taxon>Pentapetalae</taxon>
        <taxon>rosids</taxon>
        <taxon>malvids</taxon>
        <taxon>Brassicales</taxon>
        <taxon>Brassicaceae</taxon>
        <taxon>Brassiceae</taxon>
        <taxon>Brassica</taxon>
    </lineage>
</organism>
<name>A0ABQ7ZWI8_BRANA</name>
<evidence type="ECO:0000313" key="2">
    <source>
        <dbReference type="Proteomes" id="UP000824890"/>
    </source>
</evidence>
<dbReference type="Proteomes" id="UP000824890">
    <property type="component" value="Unassembled WGS sequence"/>
</dbReference>
<keyword evidence="2" id="KW-1185">Reference proteome</keyword>
<sequence>MAMKSTTKSQLATGKSPAAMYFNDISPGPSKSQLRFRLIHFWEAENIAKAGAFIGLELLLIDEQVSSNPQLSFHYIPASSQSRKFIAFHTHDEFQALRGFRGDLYDVVGHLRLVNGQFLTDRPVLDESEIISMRHILVHLQTKDGPVMKLYLWNQAAKDFYKKFTSNEDTPTVLLVTTVNPKTVAGNQFSHYHNRPTANTNV</sequence>
<protein>
    <recommendedName>
        <fullName evidence="3">Nucleic acid-binding protein</fullName>
    </recommendedName>
</protein>
<reference evidence="1 2" key="1">
    <citation type="submission" date="2021-05" db="EMBL/GenBank/DDBJ databases">
        <title>Genome Assembly of Synthetic Allotetraploid Brassica napus Reveals Homoeologous Exchanges between Subgenomes.</title>
        <authorList>
            <person name="Davis J.T."/>
        </authorList>
    </citation>
    <scope>NUCLEOTIDE SEQUENCE [LARGE SCALE GENOMIC DNA]</scope>
    <source>
        <strain evidence="2">cv. Da-Ae</strain>
        <tissue evidence="1">Seedling</tissue>
    </source>
</reference>
<gene>
    <name evidence="1" type="ORF">HID58_060685</name>
</gene>
<proteinExistence type="predicted"/>
<dbReference type="EMBL" id="JAGKQM010000014">
    <property type="protein sequence ID" value="KAH0884589.1"/>
    <property type="molecule type" value="Genomic_DNA"/>
</dbReference>
<accession>A0ABQ7ZWI8</accession>
<evidence type="ECO:0000313" key="1">
    <source>
        <dbReference type="EMBL" id="KAH0884589.1"/>
    </source>
</evidence>
<comment type="caution">
    <text evidence="1">The sequence shown here is derived from an EMBL/GenBank/DDBJ whole genome shotgun (WGS) entry which is preliminary data.</text>
</comment>